<protein>
    <submittedName>
        <fullName evidence="1">Uncharacterized protein</fullName>
    </submittedName>
</protein>
<dbReference type="InterPro" id="IPR053139">
    <property type="entry name" value="Surface_bspA-like"/>
</dbReference>
<reference evidence="1 2" key="1">
    <citation type="submission" date="2016-06" db="EMBL/GenBank/DDBJ databases">
        <title>Draft Genome Sequence of Tenacibaculum soleae UCD-KL19.</title>
        <authorList>
            <person name="Eisen J.A."/>
            <person name="Coil D.A."/>
            <person name="Lujan K.M."/>
        </authorList>
    </citation>
    <scope>NUCLEOTIDE SEQUENCE [LARGE SCALE GENOMIC DNA]</scope>
    <source>
        <strain evidence="1 2">UCD-KL19</strain>
    </source>
</reference>
<organism evidence="1 2">
    <name type="scientific">Tenacibaculum soleae</name>
    <dbReference type="NCBI Taxonomy" id="447689"/>
    <lineage>
        <taxon>Bacteria</taxon>
        <taxon>Pseudomonadati</taxon>
        <taxon>Bacteroidota</taxon>
        <taxon>Flavobacteriia</taxon>
        <taxon>Flavobacteriales</taxon>
        <taxon>Flavobacteriaceae</taxon>
        <taxon>Tenacibaculum</taxon>
    </lineage>
</organism>
<dbReference type="Proteomes" id="UP000093186">
    <property type="component" value="Unassembled WGS sequence"/>
</dbReference>
<dbReference type="InterPro" id="IPR026906">
    <property type="entry name" value="LRR_5"/>
</dbReference>
<dbReference type="InterPro" id="IPR049249">
    <property type="entry name" value="DUF6882"/>
</dbReference>
<dbReference type="Pfam" id="PF13306">
    <property type="entry name" value="LRR_5"/>
    <property type="match status" value="1"/>
</dbReference>
<dbReference type="PANTHER" id="PTHR45661">
    <property type="entry name" value="SURFACE ANTIGEN"/>
    <property type="match status" value="1"/>
</dbReference>
<name>A0A1B9Y2D1_9FLAO</name>
<dbReference type="Pfam" id="PF21813">
    <property type="entry name" value="DUF6882"/>
    <property type="match status" value="1"/>
</dbReference>
<dbReference type="InterPro" id="IPR032675">
    <property type="entry name" value="LRR_dom_sf"/>
</dbReference>
<dbReference type="STRING" id="447689.BA195_04535"/>
<dbReference type="RefSeq" id="WP_068702862.1">
    <property type="nucleotide sequence ID" value="NZ_MAKX01000001.1"/>
</dbReference>
<gene>
    <name evidence="1" type="ORF">BA195_04535</name>
</gene>
<evidence type="ECO:0000313" key="1">
    <source>
        <dbReference type="EMBL" id="OCK43967.1"/>
    </source>
</evidence>
<dbReference type="Gene3D" id="3.80.10.10">
    <property type="entry name" value="Ribonuclease Inhibitor"/>
    <property type="match status" value="1"/>
</dbReference>
<dbReference type="EMBL" id="MAKX01000001">
    <property type="protein sequence ID" value="OCK43967.1"/>
    <property type="molecule type" value="Genomic_DNA"/>
</dbReference>
<dbReference type="SUPFAM" id="SSF52058">
    <property type="entry name" value="L domain-like"/>
    <property type="match status" value="1"/>
</dbReference>
<dbReference type="AlphaFoldDB" id="A0A1B9Y2D1"/>
<dbReference type="OrthoDB" id="7859927at2"/>
<sequence length="612" mass="68966">MGLREKRIIKAFQNELYPKIEEQIFKAANFDVLISIAWNTLQEDRFSHLYNDTFVKVYFQPLIDGLKAINIDELGGELLRKGLRKIVIENSKNESNPENAISFEEGVLKIDHSPVINADAIESRTKRIITLLEDNLERFSEADENLNDISVDFNKNKNAFSFEEVNGAITITKYNDGQTTIVIPELINNKKVTKLAPYSFQEMNLEKVVLPKTLLSIGKQALDGNKLTHINLPEGLIEVGEDAFYGNELQTLTLPDSLVVIGDGAFSRNTISTLTLSESMIEIPNYCFSNSGITEVKLPLNLKKIGESAFTGNNLAFLSIPESVDSIGPQAFSESNRLEKVSMPIIFKERIENIFFRSEINNISFEYPGTDLVNKREEEQIKEGAKNEQPKVNLSQLHNQSVALTFERQDHFQEVVEDLGWSCDMLEGTVTYGEHVFRMQVLGTYSEKEQSWLWAWANKQSGIPEQFLEASLALKKIGEKYGIEDLTMPKIETENDPGHYFSFVANGVVVSSCYAPLNFKGIKVYVLLTSELVDAKEITEPALICSHFAKVTTRMKFSHKHALFSYLNQKGYKVELSGNNILATKGNDQILGIFDLKNRLLKASNSKIATNV</sequence>
<evidence type="ECO:0000313" key="2">
    <source>
        <dbReference type="Proteomes" id="UP000093186"/>
    </source>
</evidence>
<keyword evidence="2" id="KW-1185">Reference proteome</keyword>
<comment type="caution">
    <text evidence="1">The sequence shown here is derived from an EMBL/GenBank/DDBJ whole genome shotgun (WGS) entry which is preliminary data.</text>
</comment>
<proteinExistence type="predicted"/>
<accession>A0A1B9Y2D1</accession>
<dbReference type="PANTHER" id="PTHR45661:SF3">
    <property type="entry name" value="IG-LIKE DOMAIN-CONTAINING PROTEIN"/>
    <property type="match status" value="1"/>
</dbReference>